<dbReference type="AlphaFoldDB" id="A0AAX6EJG3"/>
<feature type="compositionally biased region" description="Polar residues" evidence="2">
    <location>
        <begin position="604"/>
        <end position="614"/>
    </location>
</feature>
<protein>
    <submittedName>
        <fullName evidence="3">CCR4-NOT transcription complex subunit 10-like</fullName>
    </submittedName>
</protein>
<evidence type="ECO:0000313" key="4">
    <source>
        <dbReference type="Proteomes" id="UP001140949"/>
    </source>
</evidence>
<dbReference type="Proteomes" id="UP001140949">
    <property type="component" value="Unassembled WGS sequence"/>
</dbReference>
<proteinExistence type="inferred from homology"/>
<reference evidence="3" key="1">
    <citation type="journal article" date="2023" name="GigaByte">
        <title>Genome assembly of the bearded iris, Iris pallida Lam.</title>
        <authorList>
            <person name="Bruccoleri R.E."/>
            <person name="Oakeley E.J."/>
            <person name="Faust A.M.E."/>
            <person name="Altorfer M."/>
            <person name="Dessus-Babus S."/>
            <person name="Burckhardt D."/>
            <person name="Oertli M."/>
            <person name="Naumann U."/>
            <person name="Petersen F."/>
            <person name="Wong J."/>
        </authorList>
    </citation>
    <scope>NUCLEOTIDE SEQUENCE</scope>
    <source>
        <strain evidence="3">GSM-AAB239-AS_SAM_17_03QT</strain>
    </source>
</reference>
<feature type="compositionally biased region" description="Polar residues" evidence="2">
    <location>
        <begin position="218"/>
        <end position="235"/>
    </location>
</feature>
<evidence type="ECO:0000256" key="2">
    <source>
        <dbReference type="SAM" id="MobiDB-lite"/>
    </source>
</evidence>
<dbReference type="PANTHER" id="PTHR12979">
    <property type="entry name" value="CCR4-NOT TRANSCRIPTION COMPLEX SUBUNIT 10"/>
    <property type="match status" value="1"/>
</dbReference>
<sequence length="814" mass="88581">MDGRDSQLQEPGEDERAALAAHGLAKEAEALFQSGRFAECVEVLNQLLAKKDGDPKVLHNIVVAEYFRDGCSDPRRLLDMLGKVKKRTEELACASGEQVENNLGTNATSGSKGSGTPLLQLSAADTGSNAYSDEFDTSIITLNTAVVLYHLHEYKLALSLLEPLYQNIDPIDETTALHVCLLLLDITLASHDASKAAHVIQYLEKSFGVGYMTNQIDGSNNQHQASNQVTKPSGINNLSAPDASSSDSNASASITDNSLSGTLSDDALEYENLYSTLDGGAPNFGRPSSNDLAKAAADRAAPVTDLKLKMHLYKVRLLLLTRNLKAAKREVKLAMNMARGRDLSTELFLKSQLEYARGNHRKAIKLLKTSSSRAEAGMLSLFHNNLGCIHYQLKSLHTSGLFISKALKNSSSLRSEKPLKLSTFSRDKSLLIIYNCGLQHLSCGKPLVAARCFGKASLIFYNRPILWLHLAECCLSVLERGPLRSSGEEIRVHVVGSGIWRRLVVEDSIQRDGYSIEQNGGKFNISLPFARYCLQNALILLHKDEQNATKTVTPSTLAEEEGSNAKGSSHKNTSAGDSKAPNATSAALPVNSNGDSKESKGGMSPSSGLQSSVATYKETQREENHMIRQAVIGALAYVELCLENPLGALSSAKSLIDLPECSKIYSFLGHVYAAEALCRLNRLKEAAEHLLIYLTDVNRDELPYTNEDRDRWSVKKGGGDGDDLNSSSMPKAAEEPHVEILTPEEARGVTYVNLSTMFSLQGDLEKARRFAAEAQSLLPNDSRALLASVYLDLLQGKTAESLSKLKQFGRVSYL</sequence>
<dbReference type="InterPro" id="IPR011990">
    <property type="entry name" value="TPR-like_helical_dom_sf"/>
</dbReference>
<dbReference type="PANTHER" id="PTHR12979:SF5">
    <property type="entry name" value="CCR4-NOT TRANSCRIPTION COMPLEX SUBUNIT 10"/>
    <property type="match status" value="1"/>
</dbReference>
<feature type="region of interest" description="Disordered" evidence="2">
    <location>
        <begin position="218"/>
        <end position="257"/>
    </location>
</feature>
<feature type="region of interest" description="Disordered" evidence="2">
    <location>
        <begin position="551"/>
        <end position="617"/>
    </location>
</feature>
<name>A0AAX6EJG3_IRIPA</name>
<evidence type="ECO:0000313" key="3">
    <source>
        <dbReference type="EMBL" id="KAJ6804091.1"/>
    </source>
</evidence>
<dbReference type="InterPro" id="IPR039740">
    <property type="entry name" value="CNOT10"/>
</dbReference>
<evidence type="ECO:0000256" key="1">
    <source>
        <dbReference type="ARBA" id="ARBA00010080"/>
    </source>
</evidence>
<accession>A0AAX6EJG3</accession>
<keyword evidence="4" id="KW-1185">Reference proteome</keyword>
<dbReference type="GO" id="GO:0030014">
    <property type="term" value="C:CCR4-NOT complex"/>
    <property type="evidence" value="ECO:0007669"/>
    <property type="project" value="InterPro"/>
</dbReference>
<organism evidence="3 4">
    <name type="scientific">Iris pallida</name>
    <name type="common">Sweet iris</name>
    <dbReference type="NCBI Taxonomy" id="29817"/>
    <lineage>
        <taxon>Eukaryota</taxon>
        <taxon>Viridiplantae</taxon>
        <taxon>Streptophyta</taxon>
        <taxon>Embryophyta</taxon>
        <taxon>Tracheophyta</taxon>
        <taxon>Spermatophyta</taxon>
        <taxon>Magnoliopsida</taxon>
        <taxon>Liliopsida</taxon>
        <taxon>Asparagales</taxon>
        <taxon>Iridaceae</taxon>
        <taxon>Iridoideae</taxon>
        <taxon>Irideae</taxon>
        <taxon>Iris</taxon>
    </lineage>
</organism>
<feature type="compositionally biased region" description="Low complexity" evidence="2">
    <location>
        <begin position="236"/>
        <end position="257"/>
    </location>
</feature>
<dbReference type="GO" id="GO:0006402">
    <property type="term" value="P:mRNA catabolic process"/>
    <property type="evidence" value="ECO:0007669"/>
    <property type="project" value="TreeGrafter"/>
</dbReference>
<dbReference type="EMBL" id="JANAVB010036020">
    <property type="protein sequence ID" value="KAJ6804091.1"/>
    <property type="molecule type" value="Genomic_DNA"/>
</dbReference>
<feature type="region of interest" description="Disordered" evidence="2">
    <location>
        <begin position="709"/>
        <end position="736"/>
    </location>
</feature>
<comment type="caution">
    <text evidence="3">The sequence shown here is derived from an EMBL/GenBank/DDBJ whole genome shotgun (WGS) entry which is preliminary data.</text>
</comment>
<dbReference type="SUPFAM" id="SSF48452">
    <property type="entry name" value="TPR-like"/>
    <property type="match status" value="2"/>
</dbReference>
<dbReference type="GO" id="GO:0017148">
    <property type="term" value="P:negative regulation of translation"/>
    <property type="evidence" value="ECO:0007669"/>
    <property type="project" value="TreeGrafter"/>
</dbReference>
<comment type="similarity">
    <text evidence="1">Belongs to the CNOT10 family.</text>
</comment>
<feature type="compositionally biased region" description="Polar residues" evidence="2">
    <location>
        <begin position="565"/>
        <end position="594"/>
    </location>
</feature>
<feature type="compositionally biased region" description="Basic and acidic residues" evidence="2">
    <location>
        <begin position="709"/>
        <end position="719"/>
    </location>
</feature>
<dbReference type="Gene3D" id="1.25.40.10">
    <property type="entry name" value="Tetratricopeptide repeat domain"/>
    <property type="match status" value="1"/>
</dbReference>
<gene>
    <name evidence="3" type="ORF">M6B38_186490</name>
</gene>
<reference evidence="3" key="2">
    <citation type="submission" date="2023-04" db="EMBL/GenBank/DDBJ databases">
        <authorList>
            <person name="Bruccoleri R.E."/>
            <person name="Oakeley E.J."/>
            <person name="Faust A.-M."/>
            <person name="Dessus-Babus S."/>
            <person name="Altorfer M."/>
            <person name="Burckhardt D."/>
            <person name="Oertli M."/>
            <person name="Naumann U."/>
            <person name="Petersen F."/>
            <person name="Wong J."/>
        </authorList>
    </citation>
    <scope>NUCLEOTIDE SEQUENCE</scope>
    <source>
        <strain evidence="3">GSM-AAB239-AS_SAM_17_03QT</strain>
        <tissue evidence="3">Leaf</tissue>
    </source>
</reference>